<dbReference type="OrthoDB" id="9761808at2"/>
<comment type="caution">
    <text evidence="13">The sequence shown here is derived from an EMBL/GenBank/DDBJ whole genome shotgun (WGS) entry which is preliminary data.</text>
</comment>
<dbReference type="AlphaFoldDB" id="A0A135IDF8"/>
<dbReference type="Gene3D" id="3.40.50.10490">
    <property type="entry name" value="Glucose-6-phosphate isomerase like protein, domain 1"/>
    <property type="match status" value="2"/>
</dbReference>
<dbReference type="Pfam" id="PF13522">
    <property type="entry name" value="GATase_6"/>
    <property type="match status" value="1"/>
</dbReference>
<dbReference type="InterPro" id="IPR047084">
    <property type="entry name" value="GFAT_N"/>
</dbReference>
<keyword evidence="14" id="KW-1185">Reference proteome</keyword>
<dbReference type="GO" id="GO:0005975">
    <property type="term" value="P:carbohydrate metabolic process"/>
    <property type="evidence" value="ECO:0007669"/>
    <property type="project" value="UniProtKB-UniRule"/>
</dbReference>
<dbReference type="NCBIfam" id="TIGR01135">
    <property type="entry name" value="glmS"/>
    <property type="match status" value="1"/>
</dbReference>
<dbReference type="EMBL" id="LNTY01000004">
    <property type="protein sequence ID" value="KXF83511.1"/>
    <property type="molecule type" value="Genomic_DNA"/>
</dbReference>
<dbReference type="NCBIfam" id="NF001484">
    <property type="entry name" value="PRK00331.1"/>
    <property type="match status" value="1"/>
</dbReference>
<evidence type="ECO:0000256" key="7">
    <source>
        <dbReference type="ARBA" id="ARBA00022679"/>
    </source>
</evidence>
<dbReference type="SUPFAM" id="SSF53697">
    <property type="entry name" value="SIS domain"/>
    <property type="match status" value="1"/>
</dbReference>
<accession>A0A135IDF8</accession>
<dbReference type="InterPro" id="IPR046348">
    <property type="entry name" value="SIS_dom_sf"/>
</dbReference>
<dbReference type="InterPro" id="IPR005855">
    <property type="entry name" value="GFAT"/>
</dbReference>
<keyword evidence="9" id="KW-0315">Glutamine amidotransferase</keyword>
<feature type="initiator methionine" description="Removed" evidence="10">
    <location>
        <position position="1"/>
    </location>
</feature>
<comment type="catalytic activity">
    <reaction evidence="1 10">
        <text>D-fructose 6-phosphate + L-glutamine = D-glucosamine 6-phosphate + L-glutamate</text>
        <dbReference type="Rhea" id="RHEA:13237"/>
        <dbReference type="ChEBI" id="CHEBI:29985"/>
        <dbReference type="ChEBI" id="CHEBI:58359"/>
        <dbReference type="ChEBI" id="CHEBI:58725"/>
        <dbReference type="ChEBI" id="CHEBI:61527"/>
        <dbReference type="EC" id="2.6.1.16"/>
    </reaction>
</comment>
<dbReference type="PROSITE" id="PS51278">
    <property type="entry name" value="GATASE_TYPE_2"/>
    <property type="match status" value="1"/>
</dbReference>
<evidence type="ECO:0000313" key="13">
    <source>
        <dbReference type="EMBL" id="KXF83511.1"/>
    </source>
</evidence>
<keyword evidence="5 10" id="KW-0963">Cytoplasm</keyword>
<evidence type="ECO:0000313" key="14">
    <source>
        <dbReference type="Proteomes" id="UP000070529"/>
    </source>
</evidence>
<evidence type="ECO:0000259" key="12">
    <source>
        <dbReference type="PROSITE" id="PS51464"/>
    </source>
</evidence>
<keyword evidence="7 10" id="KW-0808">Transferase</keyword>
<dbReference type="GO" id="GO:0006047">
    <property type="term" value="P:UDP-N-acetylglucosamine metabolic process"/>
    <property type="evidence" value="ECO:0007669"/>
    <property type="project" value="TreeGrafter"/>
</dbReference>
<reference evidence="13 14" key="1">
    <citation type="submission" date="2015-11" db="EMBL/GenBank/DDBJ databases">
        <title>Genomic Taxonomy of the Vibrionaceae.</title>
        <authorList>
            <person name="Gomez-Gil B."/>
            <person name="Enciso-Ibarra J."/>
        </authorList>
    </citation>
    <scope>NUCLEOTIDE SEQUENCE [LARGE SCALE GENOMIC DNA]</scope>
    <source>
        <strain evidence="13 14">CAIM 912</strain>
    </source>
</reference>
<dbReference type="GO" id="GO:0097367">
    <property type="term" value="F:carbohydrate derivative binding"/>
    <property type="evidence" value="ECO:0007669"/>
    <property type="project" value="InterPro"/>
</dbReference>
<dbReference type="Pfam" id="PF01380">
    <property type="entry name" value="SIS"/>
    <property type="match status" value="2"/>
</dbReference>
<evidence type="ECO:0000256" key="2">
    <source>
        <dbReference type="ARBA" id="ARBA00004496"/>
    </source>
</evidence>
<dbReference type="CDD" id="cd00714">
    <property type="entry name" value="GFAT"/>
    <property type="match status" value="1"/>
</dbReference>
<evidence type="ECO:0000256" key="5">
    <source>
        <dbReference type="ARBA" id="ARBA00022490"/>
    </source>
</evidence>
<protein>
    <recommendedName>
        <fullName evidence="4 10">Glutamine--fructose-6-phosphate aminotransferase [isomerizing]</fullName>
        <ecNumber evidence="3 10">2.6.1.16</ecNumber>
    </recommendedName>
    <alternativeName>
        <fullName evidence="10">D-fructose-6-phosphate amidotransferase</fullName>
    </alternativeName>
    <alternativeName>
        <fullName evidence="10">GFAT</fullName>
    </alternativeName>
    <alternativeName>
        <fullName evidence="10">Glucosamine-6-phosphate synthase</fullName>
    </alternativeName>
    <alternativeName>
        <fullName evidence="10">Hexosephosphate aminotransferase</fullName>
    </alternativeName>
    <alternativeName>
        <fullName evidence="10">L-glutamine--D-fructose-6-phosphate amidotransferase</fullName>
    </alternativeName>
</protein>
<proteinExistence type="inferred from homology"/>
<evidence type="ECO:0000256" key="4">
    <source>
        <dbReference type="ARBA" id="ARBA00016090"/>
    </source>
</evidence>
<dbReference type="InterPro" id="IPR001347">
    <property type="entry name" value="SIS_dom"/>
</dbReference>
<feature type="domain" description="SIS" evidence="12">
    <location>
        <begin position="455"/>
        <end position="597"/>
    </location>
</feature>
<dbReference type="FunFam" id="3.40.50.10490:FF:000001">
    <property type="entry name" value="Glutamine--fructose-6-phosphate aminotransferase [isomerizing]"/>
    <property type="match status" value="1"/>
</dbReference>
<dbReference type="RefSeq" id="WP_067409793.1">
    <property type="nucleotide sequence ID" value="NZ_LNTY01000004.1"/>
</dbReference>
<dbReference type="PANTHER" id="PTHR10937:SF0">
    <property type="entry name" value="GLUTAMINE--FRUCTOSE-6-PHOSPHATE TRANSAMINASE (ISOMERIZING)"/>
    <property type="match status" value="1"/>
</dbReference>
<dbReference type="CDD" id="cd05009">
    <property type="entry name" value="SIS_GlmS_GlmD_2"/>
    <property type="match status" value="1"/>
</dbReference>
<keyword evidence="8" id="KW-0677">Repeat</keyword>
<dbReference type="InterPro" id="IPR035490">
    <property type="entry name" value="GlmS/FrlB_SIS"/>
</dbReference>
<organism evidence="13 14">
    <name type="scientific">Enterovibrio coralii</name>
    <dbReference type="NCBI Taxonomy" id="294935"/>
    <lineage>
        <taxon>Bacteria</taxon>
        <taxon>Pseudomonadati</taxon>
        <taxon>Pseudomonadota</taxon>
        <taxon>Gammaproteobacteria</taxon>
        <taxon>Vibrionales</taxon>
        <taxon>Vibrionaceae</taxon>
        <taxon>Enterovibrio</taxon>
    </lineage>
</organism>
<keyword evidence="6 10" id="KW-0032">Aminotransferase</keyword>
<dbReference type="GO" id="GO:0046349">
    <property type="term" value="P:amino sugar biosynthetic process"/>
    <property type="evidence" value="ECO:0007669"/>
    <property type="project" value="UniProtKB-ARBA"/>
</dbReference>
<dbReference type="InterPro" id="IPR029055">
    <property type="entry name" value="Ntn_hydrolases_N"/>
</dbReference>
<dbReference type="FunFam" id="3.40.50.10490:FF:000002">
    <property type="entry name" value="Glutamine--fructose-6-phosphate aminotransferase [isomerizing]"/>
    <property type="match status" value="1"/>
</dbReference>
<dbReference type="Proteomes" id="UP000070529">
    <property type="component" value="Unassembled WGS sequence"/>
</dbReference>
<dbReference type="InterPro" id="IPR035466">
    <property type="entry name" value="GlmS/AgaS_SIS"/>
</dbReference>
<dbReference type="FunFam" id="3.60.20.10:FF:000006">
    <property type="entry name" value="Glutamine--fructose-6-phosphate aminotransferase [isomerizing]"/>
    <property type="match status" value="1"/>
</dbReference>
<feature type="active site" description="Nucleophile; for GATase activity" evidence="10">
    <location>
        <position position="2"/>
    </location>
</feature>
<evidence type="ECO:0000256" key="10">
    <source>
        <dbReference type="HAMAP-Rule" id="MF_00164"/>
    </source>
</evidence>
<comment type="subunit">
    <text evidence="10">Homodimer.</text>
</comment>
<evidence type="ECO:0000259" key="11">
    <source>
        <dbReference type="PROSITE" id="PS51278"/>
    </source>
</evidence>
<gene>
    <name evidence="10" type="primary">glmS</name>
    <name evidence="13" type="ORF">ATN88_16700</name>
</gene>
<feature type="domain" description="SIS" evidence="12">
    <location>
        <begin position="283"/>
        <end position="422"/>
    </location>
</feature>
<sequence>MCGIFAAVSNESVTSTLVGGLGTLSYRGYDSSGIVVSNENGLVRRRAEGKLESLSALLSDQPVEGYVGIAHTRWATHGAPSVINAHPHMTDRVAVVHNGIIENYPALKASLEKDGYVFESETDSETIPQLISRNLDKGMSPAVALKDAVRQLDGSYAIAVVFADEPQTIYAARYGSPLVIGQGAAGHFISSDSIALSRVARNLCYLDDNEIAQITVDTLSITNADGITVAKEMKPLVVSQQDQGKQGYKHFMLKEIHQQPEVMRNTLNHYCDPATFTLKEEAFPANLSSFERLSIVACGTSYYAGMVARQWFERYACLPVDVDIASEYRYRESPLSTNTLALFISQSGETADSLAALRYSKEQGLTCLSLLNVETSSMAMESDCYLRTLAGAEIGVASTKAFTGQLLVLLLMSLQMGKASGRLDRDAERELIKHLFTLPVEMAKVIDEMANIDTVAASLMHSDHTMYLGRGMSFPLALEGALKLKEISYIHAEAYPAGELKHGPIALIDNKMPVVMIAPPGPMMGKTLSNLREVSSRGAQVILISNGAGIEMAKQHITQAIEVPETAPLLQPLLYTLPLQLLAYHVACMKGTDVDQPRNLAKSVTVE</sequence>
<dbReference type="GO" id="GO:0005829">
    <property type="term" value="C:cytosol"/>
    <property type="evidence" value="ECO:0007669"/>
    <property type="project" value="TreeGrafter"/>
</dbReference>
<dbReference type="PROSITE" id="PS51464">
    <property type="entry name" value="SIS"/>
    <property type="match status" value="2"/>
</dbReference>
<feature type="domain" description="Glutamine amidotransferase type-2" evidence="11">
    <location>
        <begin position="2"/>
        <end position="217"/>
    </location>
</feature>
<evidence type="ECO:0000256" key="8">
    <source>
        <dbReference type="ARBA" id="ARBA00022737"/>
    </source>
</evidence>
<name>A0A135IDF8_9GAMM</name>
<dbReference type="EC" id="2.6.1.16" evidence="3 10"/>
<dbReference type="InterPro" id="IPR017932">
    <property type="entry name" value="GATase_2_dom"/>
</dbReference>
<feature type="active site" description="For Fru-6P isomerization activity" evidence="10">
    <location>
        <position position="602"/>
    </location>
</feature>
<evidence type="ECO:0000256" key="3">
    <source>
        <dbReference type="ARBA" id="ARBA00012916"/>
    </source>
</evidence>
<dbReference type="GO" id="GO:0006002">
    <property type="term" value="P:fructose 6-phosphate metabolic process"/>
    <property type="evidence" value="ECO:0007669"/>
    <property type="project" value="TreeGrafter"/>
</dbReference>
<evidence type="ECO:0000256" key="6">
    <source>
        <dbReference type="ARBA" id="ARBA00022576"/>
    </source>
</evidence>
<dbReference type="GO" id="GO:0006487">
    <property type="term" value="P:protein N-linked glycosylation"/>
    <property type="evidence" value="ECO:0007669"/>
    <property type="project" value="TreeGrafter"/>
</dbReference>
<comment type="function">
    <text evidence="10">Catalyzes the first step in hexosamine metabolism, converting fructose-6P into glucosamine-6P using glutamine as a nitrogen source.</text>
</comment>
<comment type="subcellular location">
    <subcellularLocation>
        <location evidence="2 10">Cytoplasm</location>
    </subcellularLocation>
</comment>
<dbReference type="STRING" id="294935.ATN88_16700"/>
<dbReference type="HAMAP" id="MF_00164">
    <property type="entry name" value="GlmS"/>
    <property type="match status" value="1"/>
</dbReference>
<dbReference type="Gene3D" id="3.60.20.10">
    <property type="entry name" value="Glutamine Phosphoribosylpyrophosphate, subunit 1, domain 1"/>
    <property type="match status" value="1"/>
</dbReference>
<dbReference type="GO" id="GO:0004360">
    <property type="term" value="F:glutamine-fructose-6-phosphate transaminase (isomerizing) activity"/>
    <property type="evidence" value="ECO:0007669"/>
    <property type="project" value="UniProtKB-UniRule"/>
</dbReference>
<dbReference type="SUPFAM" id="SSF56235">
    <property type="entry name" value="N-terminal nucleophile aminohydrolases (Ntn hydrolases)"/>
    <property type="match status" value="1"/>
</dbReference>
<dbReference type="CDD" id="cd05008">
    <property type="entry name" value="SIS_GlmS_GlmD_1"/>
    <property type="match status" value="1"/>
</dbReference>
<evidence type="ECO:0000256" key="9">
    <source>
        <dbReference type="ARBA" id="ARBA00022962"/>
    </source>
</evidence>
<dbReference type="PANTHER" id="PTHR10937">
    <property type="entry name" value="GLUCOSAMINE--FRUCTOSE-6-PHOSPHATE AMINOTRANSFERASE, ISOMERIZING"/>
    <property type="match status" value="1"/>
</dbReference>
<evidence type="ECO:0000256" key="1">
    <source>
        <dbReference type="ARBA" id="ARBA00001031"/>
    </source>
</evidence>